<keyword evidence="4" id="KW-0449">Lipoprotein</keyword>
<keyword evidence="8" id="KW-1185">Reference proteome</keyword>
<feature type="chain" id="PRO_5041404796" evidence="5">
    <location>
        <begin position="21"/>
        <end position="109"/>
    </location>
</feature>
<dbReference type="SUPFAM" id="SSF141488">
    <property type="entry name" value="YdhA-like"/>
    <property type="match status" value="1"/>
</dbReference>
<organism evidence="7 8">
    <name type="scientific">Lichenifustis flavocetrariae</name>
    <dbReference type="NCBI Taxonomy" id="2949735"/>
    <lineage>
        <taxon>Bacteria</taxon>
        <taxon>Pseudomonadati</taxon>
        <taxon>Pseudomonadota</taxon>
        <taxon>Alphaproteobacteria</taxon>
        <taxon>Hyphomicrobiales</taxon>
        <taxon>Lichenihabitantaceae</taxon>
        <taxon>Lichenifustis</taxon>
    </lineage>
</organism>
<evidence type="ECO:0000256" key="3">
    <source>
        <dbReference type="ARBA" id="ARBA00023139"/>
    </source>
</evidence>
<dbReference type="Proteomes" id="UP001165667">
    <property type="component" value="Unassembled WGS sequence"/>
</dbReference>
<dbReference type="RefSeq" id="WP_282588349.1">
    <property type="nucleotide sequence ID" value="NZ_JAMOIM010000037.1"/>
</dbReference>
<accession>A0AA41Z376</accession>
<dbReference type="InterPro" id="IPR018660">
    <property type="entry name" value="MliC"/>
</dbReference>
<dbReference type="AlphaFoldDB" id="A0AA41Z376"/>
<keyword evidence="1 5" id="KW-0732">Signal</keyword>
<evidence type="ECO:0000259" key="6">
    <source>
        <dbReference type="Pfam" id="PF09864"/>
    </source>
</evidence>
<gene>
    <name evidence="7" type="ORF">M8523_28870</name>
</gene>
<keyword evidence="3" id="KW-0564">Palmitate</keyword>
<name>A0AA41Z376_9HYPH</name>
<proteinExistence type="predicted"/>
<evidence type="ECO:0000256" key="5">
    <source>
        <dbReference type="SAM" id="SignalP"/>
    </source>
</evidence>
<dbReference type="InterPro" id="IPR036328">
    <property type="entry name" value="MliC_sf"/>
</dbReference>
<evidence type="ECO:0000256" key="2">
    <source>
        <dbReference type="ARBA" id="ARBA00023136"/>
    </source>
</evidence>
<sequence length="109" mass="11681">MRIWSVGFVVLLGVGPAALAKTAPVKPLPPVHYTCEDGTRLRLTFSAPEVVPGTALLRLLGTGTELKLDRAPSADGGRYTGGPVEFWDKGETARFTRNGSTLSCRPTKR</sequence>
<dbReference type="Gene3D" id="2.40.128.200">
    <property type="match status" value="1"/>
</dbReference>
<feature type="domain" description="C-type lysozyme inhibitor" evidence="6">
    <location>
        <begin position="33"/>
        <end position="101"/>
    </location>
</feature>
<dbReference type="Pfam" id="PF09864">
    <property type="entry name" value="MliC"/>
    <property type="match status" value="1"/>
</dbReference>
<evidence type="ECO:0000313" key="8">
    <source>
        <dbReference type="Proteomes" id="UP001165667"/>
    </source>
</evidence>
<evidence type="ECO:0000313" key="7">
    <source>
        <dbReference type="EMBL" id="MCW6511970.1"/>
    </source>
</evidence>
<evidence type="ECO:0000256" key="1">
    <source>
        <dbReference type="ARBA" id="ARBA00022729"/>
    </source>
</evidence>
<feature type="signal peptide" evidence="5">
    <location>
        <begin position="1"/>
        <end position="20"/>
    </location>
</feature>
<dbReference type="EMBL" id="JAMOIM010000037">
    <property type="protein sequence ID" value="MCW6511970.1"/>
    <property type="molecule type" value="Genomic_DNA"/>
</dbReference>
<evidence type="ECO:0000256" key="4">
    <source>
        <dbReference type="ARBA" id="ARBA00023288"/>
    </source>
</evidence>
<keyword evidence="2" id="KW-0472">Membrane</keyword>
<protein>
    <submittedName>
        <fullName evidence="7">MliC family protein</fullName>
    </submittedName>
</protein>
<reference evidence="7" key="1">
    <citation type="submission" date="2022-05" db="EMBL/GenBank/DDBJ databases">
        <authorList>
            <person name="Pankratov T."/>
        </authorList>
    </citation>
    <scope>NUCLEOTIDE SEQUENCE</scope>
    <source>
        <strain evidence="7">BP6-180914</strain>
    </source>
</reference>
<comment type="caution">
    <text evidence="7">The sequence shown here is derived from an EMBL/GenBank/DDBJ whole genome shotgun (WGS) entry which is preliminary data.</text>
</comment>